<feature type="transmembrane region" description="Helical" evidence="1">
    <location>
        <begin position="193"/>
        <end position="216"/>
    </location>
</feature>
<evidence type="ECO:0000313" key="2">
    <source>
        <dbReference type="EMBL" id="KEO73456.1"/>
    </source>
</evidence>
<protein>
    <recommendedName>
        <fullName evidence="4">Polysaccharide polymerase</fullName>
    </recommendedName>
</protein>
<feature type="transmembrane region" description="Helical" evidence="1">
    <location>
        <begin position="159"/>
        <end position="181"/>
    </location>
</feature>
<organism evidence="2 3">
    <name type="scientific">Anditalea andensis</name>
    <dbReference type="NCBI Taxonomy" id="1048983"/>
    <lineage>
        <taxon>Bacteria</taxon>
        <taxon>Pseudomonadati</taxon>
        <taxon>Bacteroidota</taxon>
        <taxon>Cytophagia</taxon>
        <taxon>Cytophagales</taxon>
        <taxon>Cytophagaceae</taxon>
        <taxon>Anditalea</taxon>
    </lineage>
</organism>
<dbReference type="OrthoDB" id="819626at2"/>
<evidence type="ECO:0000256" key="1">
    <source>
        <dbReference type="SAM" id="Phobius"/>
    </source>
</evidence>
<dbReference type="Proteomes" id="UP000027821">
    <property type="component" value="Unassembled WGS sequence"/>
</dbReference>
<feature type="transmembrane region" description="Helical" evidence="1">
    <location>
        <begin position="122"/>
        <end position="139"/>
    </location>
</feature>
<dbReference type="STRING" id="1048983.EL17_11145"/>
<feature type="transmembrane region" description="Helical" evidence="1">
    <location>
        <begin position="303"/>
        <end position="328"/>
    </location>
</feature>
<dbReference type="RefSeq" id="WP_035074249.1">
    <property type="nucleotide sequence ID" value="NZ_JMIH01000021.1"/>
</dbReference>
<reference evidence="2 3" key="1">
    <citation type="submission" date="2014-04" db="EMBL/GenBank/DDBJ databases">
        <title>Characterization and application of a salt tolerant electro-active bacterium.</title>
        <authorList>
            <person name="Yang L."/>
            <person name="Wei S."/>
            <person name="Tay Q.X.M."/>
        </authorList>
    </citation>
    <scope>NUCLEOTIDE SEQUENCE [LARGE SCALE GENOMIC DNA]</scope>
    <source>
        <strain evidence="2 3">LY1</strain>
    </source>
</reference>
<proteinExistence type="predicted"/>
<gene>
    <name evidence="2" type="ORF">EL17_11145</name>
</gene>
<feature type="transmembrane region" description="Helical" evidence="1">
    <location>
        <begin position="48"/>
        <end position="65"/>
    </location>
</feature>
<comment type="caution">
    <text evidence="2">The sequence shown here is derived from an EMBL/GenBank/DDBJ whole genome shotgun (WGS) entry which is preliminary data.</text>
</comment>
<feature type="transmembrane region" description="Helical" evidence="1">
    <location>
        <begin position="222"/>
        <end position="245"/>
    </location>
</feature>
<dbReference type="EMBL" id="JMIH01000021">
    <property type="protein sequence ID" value="KEO73456.1"/>
    <property type="molecule type" value="Genomic_DNA"/>
</dbReference>
<name>A0A074KU00_9BACT</name>
<dbReference type="eggNOG" id="ENOG5032VRX">
    <property type="taxonomic scope" value="Bacteria"/>
</dbReference>
<feature type="transmembrane region" description="Helical" evidence="1">
    <location>
        <begin position="23"/>
        <end position="42"/>
    </location>
</feature>
<keyword evidence="3" id="KW-1185">Reference proteome</keyword>
<accession>A0A074KU00</accession>
<sequence>MVDINHKYLHPISGGVVMDYNKFIFDKIIAVFLFGFMVNGLGLPIDKLFLFVFLLYLVFVTVFQLSINAFNLSILCFWVLLAFSSSIFNLTFKPMIFYPVVGIFFIFVIVKIQWIRTFHQTLFIYILLSCILGILAYINGPNLAVTSMADKGLPFILPFKGFASTVQTFGTLCILWIVLNFELVKKKFGFQFFIVMISLFLTFNRSSFLFLFIILSVYSRKFFFISAFFLLIGIVVFYEQLYAFIFNMGTIQSRSELLQGFYLSFWNNNTFFGYLLGKGDNFYAPEIVSRVKWDHRPDIENGYAMLLHTYGFLGLFGYIVSSFLLLIYTFFISKAYKLSIVLFFYLFVTQFFTQEFVTNVFYLFIASILTVIQYKNENISN</sequence>
<keyword evidence="1" id="KW-0472">Membrane</keyword>
<evidence type="ECO:0008006" key="4">
    <source>
        <dbReference type="Google" id="ProtNLM"/>
    </source>
</evidence>
<evidence type="ECO:0000313" key="3">
    <source>
        <dbReference type="Proteomes" id="UP000027821"/>
    </source>
</evidence>
<feature type="transmembrane region" description="Helical" evidence="1">
    <location>
        <begin position="96"/>
        <end position="115"/>
    </location>
</feature>
<keyword evidence="1" id="KW-0812">Transmembrane</keyword>
<keyword evidence="1" id="KW-1133">Transmembrane helix</keyword>
<dbReference type="AlphaFoldDB" id="A0A074KU00"/>